<dbReference type="EMBL" id="LEKV01004791">
    <property type="protein sequence ID" value="KVH93219.1"/>
    <property type="molecule type" value="Genomic_DNA"/>
</dbReference>
<dbReference type="Gramene" id="KVH93219">
    <property type="protein sequence ID" value="KVH93219"/>
    <property type="gene ID" value="Ccrd_004743"/>
</dbReference>
<gene>
    <name evidence="4" type="ORF">Ccrd_004743</name>
</gene>
<keyword evidence="5" id="KW-1185">Reference proteome</keyword>
<dbReference type="Proteomes" id="UP000243975">
    <property type="component" value="Unassembled WGS sequence"/>
</dbReference>
<reference evidence="4 5" key="1">
    <citation type="journal article" date="2016" name="Sci. Rep.">
        <title>The genome sequence of the outbreeding globe artichoke constructed de novo incorporating a phase-aware low-pass sequencing strategy of F1 progeny.</title>
        <authorList>
            <person name="Scaglione D."/>
            <person name="Reyes-Chin-Wo S."/>
            <person name="Acquadro A."/>
            <person name="Froenicke L."/>
            <person name="Portis E."/>
            <person name="Beitel C."/>
            <person name="Tirone M."/>
            <person name="Mauro R."/>
            <person name="Lo Monaco A."/>
            <person name="Mauromicale G."/>
            <person name="Faccioli P."/>
            <person name="Cattivelli L."/>
            <person name="Rieseberg L."/>
            <person name="Michelmore R."/>
            <person name="Lanteri S."/>
        </authorList>
    </citation>
    <scope>NUCLEOTIDE SEQUENCE [LARGE SCALE GENOMIC DNA]</scope>
    <source>
        <strain evidence="4">2C</strain>
    </source>
</reference>
<dbReference type="PANTHER" id="PTHR33172">
    <property type="entry name" value="OS08G0516900 PROTEIN"/>
    <property type="match status" value="1"/>
</dbReference>
<dbReference type="OMA" id="CMEDVHS"/>
<dbReference type="GO" id="GO:0006950">
    <property type="term" value="P:response to stress"/>
    <property type="evidence" value="ECO:0007669"/>
    <property type="project" value="UniProtKB-ARBA"/>
</dbReference>
<evidence type="ECO:0000256" key="1">
    <source>
        <dbReference type="ARBA" id="ARBA00004123"/>
    </source>
</evidence>
<dbReference type="GO" id="GO:0005634">
    <property type="term" value="C:nucleus"/>
    <property type="evidence" value="ECO:0007669"/>
    <property type="project" value="UniProtKB-SubCell"/>
</dbReference>
<feature type="transmembrane region" description="Helical" evidence="3">
    <location>
        <begin position="27"/>
        <end position="48"/>
    </location>
</feature>
<protein>
    <submittedName>
        <fullName evidence="4">Uncharacterized protein</fullName>
    </submittedName>
</protein>
<evidence type="ECO:0000256" key="3">
    <source>
        <dbReference type="SAM" id="Phobius"/>
    </source>
</evidence>
<evidence type="ECO:0000256" key="2">
    <source>
        <dbReference type="ARBA" id="ARBA00023242"/>
    </source>
</evidence>
<evidence type="ECO:0000313" key="5">
    <source>
        <dbReference type="Proteomes" id="UP000243975"/>
    </source>
</evidence>
<keyword evidence="3" id="KW-0812">Transmembrane</keyword>
<keyword evidence="3" id="KW-0472">Membrane</keyword>
<comment type="subcellular location">
    <subcellularLocation>
        <location evidence="1">Nucleus</location>
    </subcellularLocation>
</comment>
<dbReference type="AlphaFoldDB" id="A0A118JVK3"/>
<sequence>MDDETKDTSPFDMEAMRMNLPERQGSICLYYFVYCVSIKGGLSVYYAGKSRTFECMADVHCLNDLKKQDRSVVKGRKKKLDEIVQQQVRYPCRPPSDTDLRVSPIVGL</sequence>
<dbReference type="InterPro" id="IPR051992">
    <property type="entry name" value="OxStress_Response_Reg"/>
</dbReference>
<proteinExistence type="predicted"/>
<evidence type="ECO:0000313" key="4">
    <source>
        <dbReference type="EMBL" id="KVH93219.1"/>
    </source>
</evidence>
<organism evidence="4 5">
    <name type="scientific">Cynara cardunculus var. scolymus</name>
    <name type="common">Globe artichoke</name>
    <name type="synonym">Cynara scolymus</name>
    <dbReference type="NCBI Taxonomy" id="59895"/>
    <lineage>
        <taxon>Eukaryota</taxon>
        <taxon>Viridiplantae</taxon>
        <taxon>Streptophyta</taxon>
        <taxon>Embryophyta</taxon>
        <taxon>Tracheophyta</taxon>
        <taxon>Spermatophyta</taxon>
        <taxon>Magnoliopsida</taxon>
        <taxon>eudicotyledons</taxon>
        <taxon>Gunneridae</taxon>
        <taxon>Pentapetalae</taxon>
        <taxon>asterids</taxon>
        <taxon>campanulids</taxon>
        <taxon>Asterales</taxon>
        <taxon>Asteraceae</taxon>
        <taxon>Carduoideae</taxon>
        <taxon>Cardueae</taxon>
        <taxon>Carduinae</taxon>
        <taxon>Cynara</taxon>
    </lineage>
</organism>
<keyword evidence="2" id="KW-0539">Nucleus</keyword>
<comment type="caution">
    <text evidence="4">The sequence shown here is derived from an EMBL/GenBank/DDBJ whole genome shotgun (WGS) entry which is preliminary data.</text>
</comment>
<name>A0A118JVK3_CYNCS</name>
<keyword evidence="3" id="KW-1133">Transmembrane helix</keyword>
<dbReference type="PANTHER" id="PTHR33172:SF38">
    <property type="entry name" value="GENOME ASSEMBLY, CHROMOSOME: A01"/>
    <property type="match status" value="1"/>
</dbReference>
<dbReference type="STRING" id="59895.A0A118JVK3"/>
<accession>A0A118JVK3</accession>